<dbReference type="InterPro" id="IPR005172">
    <property type="entry name" value="CRC"/>
</dbReference>
<dbReference type="PROSITE" id="PS51634">
    <property type="entry name" value="CRC"/>
    <property type="match status" value="1"/>
</dbReference>
<reference evidence="5 6" key="1">
    <citation type="journal article" date="2018" name="Nat. Ecol. Evol.">
        <title>Shark genomes provide insights into elasmobranch evolution and the origin of vertebrates.</title>
        <authorList>
            <person name="Hara Y"/>
            <person name="Yamaguchi K"/>
            <person name="Onimaru K"/>
            <person name="Kadota M"/>
            <person name="Koyanagi M"/>
            <person name="Keeley SD"/>
            <person name="Tatsumi K"/>
            <person name="Tanaka K"/>
            <person name="Motone F"/>
            <person name="Kageyama Y"/>
            <person name="Nozu R"/>
            <person name="Adachi N"/>
            <person name="Nishimura O"/>
            <person name="Nakagawa R"/>
            <person name="Tanegashima C"/>
            <person name="Kiyatake I"/>
            <person name="Matsumoto R"/>
            <person name="Murakumo K"/>
            <person name="Nishida K"/>
            <person name="Terakita A"/>
            <person name="Kuratani S"/>
            <person name="Sato K"/>
            <person name="Hyodo S Kuraku.S."/>
        </authorList>
    </citation>
    <scope>NUCLEOTIDE SEQUENCE [LARGE SCALE GENOMIC DNA]</scope>
</reference>
<dbReference type="SMART" id="SM01114">
    <property type="entry name" value="CXC"/>
    <property type="match status" value="2"/>
</dbReference>
<evidence type="ECO:0000259" key="4">
    <source>
        <dbReference type="PROSITE" id="PS51634"/>
    </source>
</evidence>
<dbReference type="AlphaFoldDB" id="A0A401SRR0"/>
<comment type="similarity">
    <text evidence="2">Belongs to the lin-54 family.</text>
</comment>
<dbReference type="InterPro" id="IPR028307">
    <property type="entry name" value="Lin-54_fam"/>
</dbReference>
<proteinExistence type="inferred from homology"/>
<gene>
    <name evidence="5" type="ORF">chiPu_0011499</name>
</gene>
<dbReference type="PANTHER" id="PTHR12446">
    <property type="entry name" value="TESMIN/TSO1-RELATED"/>
    <property type="match status" value="1"/>
</dbReference>
<keyword evidence="3" id="KW-0539">Nucleus</keyword>
<dbReference type="OrthoDB" id="6283463at2759"/>
<protein>
    <recommendedName>
        <fullName evidence="4">CRC domain-containing protein</fullName>
    </recommendedName>
</protein>
<keyword evidence="6" id="KW-1185">Reference proteome</keyword>
<dbReference type="OMA" id="CSNCNCT"/>
<comment type="caution">
    <text evidence="5">The sequence shown here is derived from an EMBL/GenBank/DDBJ whole genome shotgun (WGS) entry which is preliminary data.</text>
</comment>
<comment type="subcellular location">
    <subcellularLocation>
        <location evidence="1">Nucleus</location>
    </subcellularLocation>
</comment>
<dbReference type="PANTHER" id="PTHR12446:SF22">
    <property type="entry name" value="TESMIN"/>
    <property type="match status" value="1"/>
</dbReference>
<evidence type="ECO:0000256" key="1">
    <source>
        <dbReference type="ARBA" id="ARBA00004123"/>
    </source>
</evidence>
<name>A0A401SRR0_CHIPU</name>
<evidence type="ECO:0000313" key="5">
    <source>
        <dbReference type="EMBL" id="GCC33033.1"/>
    </source>
</evidence>
<evidence type="ECO:0000256" key="3">
    <source>
        <dbReference type="ARBA" id="ARBA00023242"/>
    </source>
</evidence>
<evidence type="ECO:0000313" key="6">
    <source>
        <dbReference type="Proteomes" id="UP000287033"/>
    </source>
</evidence>
<dbReference type="InterPro" id="IPR033467">
    <property type="entry name" value="Tesmin/TSO1-like_CXC"/>
</dbReference>
<dbReference type="GO" id="GO:0006355">
    <property type="term" value="P:regulation of DNA-templated transcription"/>
    <property type="evidence" value="ECO:0007669"/>
    <property type="project" value="TreeGrafter"/>
</dbReference>
<dbReference type="GO" id="GO:0005634">
    <property type="term" value="C:nucleus"/>
    <property type="evidence" value="ECO:0007669"/>
    <property type="project" value="UniProtKB-SubCell"/>
</dbReference>
<feature type="domain" description="CRC" evidence="4">
    <location>
        <begin position="185"/>
        <end position="298"/>
    </location>
</feature>
<organism evidence="5 6">
    <name type="scientific">Chiloscyllium punctatum</name>
    <name type="common">Brownbanded bambooshark</name>
    <name type="synonym">Hemiscyllium punctatum</name>
    <dbReference type="NCBI Taxonomy" id="137246"/>
    <lineage>
        <taxon>Eukaryota</taxon>
        <taxon>Metazoa</taxon>
        <taxon>Chordata</taxon>
        <taxon>Craniata</taxon>
        <taxon>Vertebrata</taxon>
        <taxon>Chondrichthyes</taxon>
        <taxon>Elasmobranchii</taxon>
        <taxon>Galeomorphii</taxon>
        <taxon>Galeoidea</taxon>
        <taxon>Orectolobiformes</taxon>
        <taxon>Hemiscylliidae</taxon>
        <taxon>Chiloscyllium</taxon>
    </lineage>
</organism>
<dbReference type="EMBL" id="BEZZ01000481">
    <property type="protein sequence ID" value="GCC33033.1"/>
    <property type="molecule type" value="Genomic_DNA"/>
</dbReference>
<sequence length="403" mass="44589">MDSMVAQYGQHGGSVWAAWWLSVDGMVAQSGRHGSSVWAAWWLSVGSMVAQCGQHGGSVWAAWVAWWLSVGIMVTQYGRHGGSIEGQNSGLKVAQPLSQQCMSPISFPPIRPGLPNLTTGCAKDPATNNSNLGYTVVPAEYLTQLQQASGGPISENGSLASETSAHIPSTISLTRLPIMTTDSRSKKPCNCTKSQCLKLYCDCFANGEFCSNCNCTNCFNNFEHEAERFKAIKACLDRNPEAFRPKIGKGMLGEIKLRHNKGCNCKRSGCLKNYCECYEAKIMCSSICKCIGCRNYEESPERRTLMSIPDPSDMSICQPRTKLFPEIFNYRKQTKVNRERHPFTFVTWDVIDATCGCLLAQAEEAEKAYHSLSVAEHMILEEFGRCLAQILHSAWKSKELQCL</sequence>
<dbReference type="Pfam" id="PF03638">
    <property type="entry name" value="TCR"/>
    <property type="match status" value="2"/>
</dbReference>
<evidence type="ECO:0000256" key="2">
    <source>
        <dbReference type="ARBA" id="ARBA00007267"/>
    </source>
</evidence>
<dbReference type="Proteomes" id="UP000287033">
    <property type="component" value="Unassembled WGS sequence"/>
</dbReference>
<dbReference type="STRING" id="137246.A0A401SRR0"/>
<accession>A0A401SRR0</accession>